<evidence type="ECO:0000313" key="3">
    <source>
        <dbReference type="EMBL" id="ODM19273.1"/>
    </source>
</evidence>
<keyword evidence="2" id="KW-0472">Membrane</keyword>
<evidence type="ECO:0008006" key="5">
    <source>
        <dbReference type="Google" id="ProtNLM"/>
    </source>
</evidence>
<dbReference type="STRING" id="573508.A0A1E3BE72"/>
<feature type="transmembrane region" description="Helical" evidence="2">
    <location>
        <begin position="20"/>
        <end position="44"/>
    </location>
</feature>
<dbReference type="OrthoDB" id="5313079at2759"/>
<dbReference type="Gene3D" id="1.10.167.10">
    <property type="entry name" value="Regulator of G-protein Signalling 4, domain 2"/>
    <property type="match status" value="1"/>
</dbReference>
<evidence type="ECO:0000313" key="4">
    <source>
        <dbReference type="Proteomes" id="UP000094569"/>
    </source>
</evidence>
<feature type="transmembrane region" description="Helical" evidence="2">
    <location>
        <begin position="271"/>
        <end position="292"/>
    </location>
</feature>
<accession>A0A1E3BE72</accession>
<organism evidence="3 4">
    <name type="scientific">Aspergillus cristatus</name>
    <name type="common">Chinese Fuzhuan brick tea-fermentation fungus</name>
    <name type="synonym">Eurotium cristatum</name>
    <dbReference type="NCBI Taxonomy" id="573508"/>
    <lineage>
        <taxon>Eukaryota</taxon>
        <taxon>Fungi</taxon>
        <taxon>Dikarya</taxon>
        <taxon>Ascomycota</taxon>
        <taxon>Pezizomycotina</taxon>
        <taxon>Eurotiomycetes</taxon>
        <taxon>Eurotiomycetidae</taxon>
        <taxon>Eurotiales</taxon>
        <taxon>Aspergillaceae</taxon>
        <taxon>Aspergillus</taxon>
        <taxon>Aspergillus subgen. Aspergillus</taxon>
    </lineage>
</organism>
<evidence type="ECO:0000256" key="1">
    <source>
        <dbReference type="SAM" id="MobiDB-lite"/>
    </source>
</evidence>
<sequence length="556" mass="63281">MGSELGVTPDSKAEPLINSVTNWWSCWACIWTVIVVSGIAFLIVNRNAPVLRIRGLGLSLAAIVVLHLYWITIQIGLMLGPLMPGDTEFWVMGLYLPLGIALFHASNSRFLHVAKAQKKYAQRDSTLESPSNSKKGGLINRFRRLDYSKKMIIAVGVGMLVQIFLTTLMWIISRKWHSSWGAPGTAVHGTPMEQKTEMGRGWEWWPTVAWQFFWAWVVAPVILWKSRNIHDTHGWRFQTIACAIGNLHATPMWLIALYVPAFEKVNQYWLPPQWICISIYVVEIFTVFLPCYEVIRHRSLRKETLDTIAQWEFKNKVSGSEAKSFNSASIMAESLMSRSNSVKTTDSGESILTMDALEYVLERHPTPLQEFSALHDFSGENIAFLTSVAEWKSSLPKTVYSTTPRGDNVKELIRERFNRALRIYAEFVSVRHAEFPINISSQELKKLESIFETPTRIMYGEKREVDVTTPFVESPTSATFLPENEGEGSDSEKTIQSTQSAPIEDRVQYWGDVPEDFDETVFDDAEKSIKYLVLTNTWPKFVKNQRSSIQSADTLC</sequence>
<dbReference type="InterPro" id="IPR036305">
    <property type="entry name" value="RGS_sf"/>
</dbReference>
<keyword evidence="4" id="KW-1185">Reference proteome</keyword>
<dbReference type="SUPFAM" id="SSF48097">
    <property type="entry name" value="Regulator of G-protein signaling, RGS"/>
    <property type="match status" value="1"/>
</dbReference>
<feature type="transmembrane region" description="Helical" evidence="2">
    <location>
        <begin position="235"/>
        <end position="259"/>
    </location>
</feature>
<proteinExistence type="predicted"/>
<keyword evidence="2" id="KW-0812">Transmembrane</keyword>
<name>A0A1E3BE72_ASPCR</name>
<reference evidence="3 4" key="1">
    <citation type="journal article" date="2016" name="BMC Genomics">
        <title>Comparative genomic and transcriptomic analyses of the Fuzhuan brick tea-fermentation fungus Aspergillus cristatus.</title>
        <authorList>
            <person name="Ge Y."/>
            <person name="Wang Y."/>
            <person name="Liu Y."/>
            <person name="Tan Y."/>
            <person name="Ren X."/>
            <person name="Zhang X."/>
            <person name="Hyde K.D."/>
            <person name="Liu Y."/>
            <person name="Liu Z."/>
        </authorList>
    </citation>
    <scope>NUCLEOTIDE SEQUENCE [LARGE SCALE GENOMIC DNA]</scope>
    <source>
        <strain evidence="3 4">GZAAS20.1005</strain>
    </source>
</reference>
<evidence type="ECO:0000256" key="2">
    <source>
        <dbReference type="SAM" id="Phobius"/>
    </source>
</evidence>
<feature type="transmembrane region" description="Helical" evidence="2">
    <location>
        <begin position="56"/>
        <end position="77"/>
    </location>
</feature>
<dbReference type="InterPro" id="IPR044926">
    <property type="entry name" value="RGS_subdomain_2"/>
</dbReference>
<dbReference type="Proteomes" id="UP000094569">
    <property type="component" value="Unassembled WGS sequence"/>
</dbReference>
<keyword evidence="2" id="KW-1133">Transmembrane helix</keyword>
<protein>
    <recommendedName>
        <fullName evidence="5">RGS domain-containing protein</fullName>
    </recommendedName>
</protein>
<feature type="transmembrane region" description="Helical" evidence="2">
    <location>
        <begin position="89"/>
        <end position="105"/>
    </location>
</feature>
<feature type="transmembrane region" description="Helical" evidence="2">
    <location>
        <begin position="204"/>
        <end position="223"/>
    </location>
</feature>
<comment type="caution">
    <text evidence="3">The sequence shown here is derived from an EMBL/GenBank/DDBJ whole genome shotgun (WGS) entry which is preliminary data.</text>
</comment>
<gene>
    <name evidence="3" type="ORF">SI65_05890</name>
</gene>
<feature type="transmembrane region" description="Helical" evidence="2">
    <location>
        <begin position="151"/>
        <end position="172"/>
    </location>
</feature>
<dbReference type="AlphaFoldDB" id="A0A1E3BE72"/>
<feature type="region of interest" description="Disordered" evidence="1">
    <location>
        <begin position="476"/>
        <end position="499"/>
    </location>
</feature>
<dbReference type="VEuPathDB" id="FungiDB:SI65_05890"/>
<dbReference type="EMBL" id="JXNT01000005">
    <property type="protein sequence ID" value="ODM19273.1"/>
    <property type="molecule type" value="Genomic_DNA"/>
</dbReference>